<feature type="transmembrane region" description="Helical" evidence="1">
    <location>
        <begin position="36"/>
        <end position="54"/>
    </location>
</feature>
<keyword evidence="1" id="KW-1133">Transmembrane helix</keyword>
<protein>
    <submittedName>
        <fullName evidence="2">Uncharacterized protein</fullName>
    </submittedName>
</protein>
<gene>
    <name evidence="2" type="ORF">PCOR1329_LOCUS11203</name>
</gene>
<evidence type="ECO:0000313" key="3">
    <source>
        <dbReference type="Proteomes" id="UP001189429"/>
    </source>
</evidence>
<comment type="caution">
    <text evidence="2">The sequence shown here is derived from an EMBL/GenBank/DDBJ whole genome shotgun (WGS) entry which is preliminary data.</text>
</comment>
<dbReference type="EMBL" id="CAUYUJ010003224">
    <property type="protein sequence ID" value="CAK0804384.1"/>
    <property type="molecule type" value="Genomic_DNA"/>
</dbReference>
<organism evidence="2 3">
    <name type="scientific">Prorocentrum cordatum</name>
    <dbReference type="NCBI Taxonomy" id="2364126"/>
    <lineage>
        <taxon>Eukaryota</taxon>
        <taxon>Sar</taxon>
        <taxon>Alveolata</taxon>
        <taxon>Dinophyceae</taxon>
        <taxon>Prorocentrales</taxon>
        <taxon>Prorocentraceae</taxon>
        <taxon>Prorocentrum</taxon>
    </lineage>
</organism>
<evidence type="ECO:0000313" key="2">
    <source>
        <dbReference type="EMBL" id="CAK0804384.1"/>
    </source>
</evidence>
<accession>A0ABN9QH00</accession>
<keyword evidence="3" id="KW-1185">Reference proteome</keyword>
<sequence>MPPSGSTSLDMKLCEVQSVELKADAPDYIMKPPGPAVPFLMLLYGSFGFSAHVVARFELQRTTHRWSNFLVYTRVAASLLLGLGRPPRQLLRNLEGLTADIVPERGKPGPYLPPRPSVESQRYLEVGFLNLWSTRGGLVRGVERAGCASRWCCRGTPGGPGRRRAADFGDGVADFYRERGLRTWAKTGTRLQTDRASRGTFRFDAPGGVATRSHQVASLVLVAGLGGSQGVFLQFDGEGRFAFHPGGKAGALPLRLFGRPAVGAADRLHALAM</sequence>
<keyword evidence="1" id="KW-0812">Transmembrane</keyword>
<evidence type="ECO:0000256" key="1">
    <source>
        <dbReference type="SAM" id="Phobius"/>
    </source>
</evidence>
<proteinExistence type="predicted"/>
<keyword evidence="1" id="KW-0472">Membrane</keyword>
<name>A0ABN9QH00_9DINO</name>
<dbReference type="Proteomes" id="UP001189429">
    <property type="component" value="Unassembled WGS sequence"/>
</dbReference>
<reference evidence="2" key="1">
    <citation type="submission" date="2023-10" db="EMBL/GenBank/DDBJ databases">
        <authorList>
            <person name="Chen Y."/>
            <person name="Shah S."/>
            <person name="Dougan E. K."/>
            <person name="Thang M."/>
            <person name="Chan C."/>
        </authorList>
    </citation>
    <scope>NUCLEOTIDE SEQUENCE [LARGE SCALE GENOMIC DNA]</scope>
</reference>